<dbReference type="GO" id="GO:0004747">
    <property type="term" value="F:ribokinase activity"/>
    <property type="evidence" value="ECO:0007669"/>
    <property type="project" value="UniProtKB-EC"/>
</dbReference>
<feature type="binding site" evidence="9">
    <location>
        <position position="289"/>
    </location>
    <ligand>
        <name>K(+)</name>
        <dbReference type="ChEBI" id="CHEBI:29103"/>
    </ligand>
</feature>
<evidence type="ECO:0000256" key="5">
    <source>
        <dbReference type="ARBA" id="ARBA00022840"/>
    </source>
</evidence>
<keyword evidence="1 9" id="KW-0808">Transferase</keyword>
<feature type="active site" description="Proton acceptor" evidence="9">
    <location>
        <position position="254"/>
    </location>
</feature>
<evidence type="ECO:0000256" key="7">
    <source>
        <dbReference type="ARBA" id="ARBA00022958"/>
    </source>
</evidence>
<comment type="activity regulation">
    <text evidence="9">Activated by a monovalent cation that binds near, but not in, the active site. The most likely occupant of the site in vivo is potassium. Ion binding induces a conformational change that may alter substrate affinity.</text>
</comment>
<dbReference type="EMBL" id="JBIPKE010000020">
    <property type="protein sequence ID" value="MFH6985879.1"/>
    <property type="molecule type" value="Genomic_DNA"/>
</dbReference>
<comment type="catalytic activity">
    <reaction evidence="9">
        <text>D-ribose + ATP = D-ribose 5-phosphate + ADP + H(+)</text>
        <dbReference type="Rhea" id="RHEA:13697"/>
        <dbReference type="ChEBI" id="CHEBI:15378"/>
        <dbReference type="ChEBI" id="CHEBI:30616"/>
        <dbReference type="ChEBI" id="CHEBI:47013"/>
        <dbReference type="ChEBI" id="CHEBI:78346"/>
        <dbReference type="ChEBI" id="CHEBI:456216"/>
        <dbReference type="EC" id="2.7.1.15"/>
    </reaction>
</comment>
<dbReference type="Proteomes" id="UP001610063">
    <property type="component" value="Unassembled WGS sequence"/>
</dbReference>
<feature type="binding site" evidence="9">
    <location>
        <begin position="13"/>
        <end position="15"/>
    </location>
    <ligand>
        <name>substrate</name>
    </ligand>
</feature>
<dbReference type="InterPro" id="IPR011877">
    <property type="entry name" value="Ribokinase"/>
</dbReference>
<dbReference type="RefSeq" id="WP_159581942.1">
    <property type="nucleotide sequence ID" value="NZ_JBIPKE010000020.1"/>
</dbReference>
<feature type="binding site" evidence="9">
    <location>
        <position position="186"/>
    </location>
    <ligand>
        <name>ATP</name>
        <dbReference type="ChEBI" id="CHEBI:30616"/>
    </ligand>
</feature>
<feature type="binding site" evidence="9">
    <location>
        <position position="254"/>
    </location>
    <ligand>
        <name>substrate</name>
    </ligand>
</feature>
<evidence type="ECO:0000256" key="10">
    <source>
        <dbReference type="NCBIfam" id="TIGR02152"/>
    </source>
</evidence>
<evidence type="ECO:0000256" key="9">
    <source>
        <dbReference type="HAMAP-Rule" id="MF_01987"/>
    </source>
</evidence>
<dbReference type="NCBIfam" id="NF008353">
    <property type="entry name" value="PRK11142.1"/>
    <property type="match status" value="1"/>
</dbReference>
<feature type="binding site" evidence="9">
    <location>
        <begin position="222"/>
        <end position="227"/>
    </location>
    <ligand>
        <name>ATP</name>
        <dbReference type="ChEBI" id="CHEBI:30616"/>
    </ligand>
</feature>
<comment type="function">
    <text evidence="9">Catalyzes the phosphorylation of ribose at O-5 in a reaction requiring ATP and magnesium. The resulting D-ribose-5-phosphate can then be used either for sythesis of nucleotides, histidine, and tryptophan, or as a component of the pentose phosphate pathway.</text>
</comment>
<comment type="caution">
    <text evidence="12">The sequence shown here is derived from an EMBL/GenBank/DDBJ whole genome shotgun (WGS) entry which is preliminary data.</text>
</comment>
<dbReference type="EC" id="2.7.1.15" evidence="9 10"/>
<keyword evidence="5 9" id="KW-0067">ATP-binding</keyword>
<keyword evidence="13" id="KW-1185">Reference proteome</keyword>
<feature type="binding site" evidence="9">
    <location>
        <begin position="41"/>
        <end position="45"/>
    </location>
    <ligand>
        <name>substrate</name>
    </ligand>
</feature>
<comment type="pathway">
    <text evidence="9">Carbohydrate metabolism; D-ribose degradation; D-ribose 5-phosphate from beta-D-ribopyranose: step 2/2.</text>
</comment>
<dbReference type="InterPro" id="IPR029056">
    <property type="entry name" value="Ribokinase-like"/>
</dbReference>
<reference evidence="12 13" key="1">
    <citation type="journal article" date="2013" name="Int. J. Syst. Evol. Microbiol.">
        <title>Marinoscillum luteum sp. nov., isolated from marine sediment.</title>
        <authorList>
            <person name="Cha I.T."/>
            <person name="Park S.J."/>
            <person name="Kim S.J."/>
            <person name="Kim J.G."/>
            <person name="Jung M.Y."/>
            <person name="Shin K.S."/>
            <person name="Kwon K.K."/>
            <person name="Yang S.H."/>
            <person name="Seo Y.S."/>
            <person name="Rhee S.K."/>
        </authorList>
    </citation>
    <scope>NUCLEOTIDE SEQUENCE [LARGE SCALE GENOMIC DNA]</scope>
    <source>
        <strain evidence="12 13">KCTC 23939</strain>
    </source>
</reference>
<dbReference type="HAMAP" id="MF_01987">
    <property type="entry name" value="Ribokinase"/>
    <property type="match status" value="1"/>
</dbReference>
<comment type="caution">
    <text evidence="9">Lacks conserved residue(s) required for the propagation of feature annotation.</text>
</comment>
<proteinExistence type="inferred from homology"/>
<evidence type="ECO:0000256" key="3">
    <source>
        <dbReference type="ARBA" id="ARBA00022741"/>
    </source>
</evidence>
<comment type="similarity">
    <text evidence="9">Belongs to the carbohydrate kinase PfkB family. Ribokinase subfamily.</text>
</comment>
<keyword evidence="6 9" id="KW-0460">Magnesium</keyword>
<dbReference type="Pfam" id="PF00294">
    <property type="entry name" value="PfkB"/>
    <property type="match status" value="1"/>
</dbReference>
<comment type="subunit">
    <text evidence="9">Homodimer.</text>
</comment>
<dbReference type="Gene3D" id="3.40.1190.20">
    <property type="match status" value="1"/>
</dbReference>
<evidence type="ECO:0000256" key="8">
    <source>
        <dbReference type="ARBA" id="ARBA00023277"/>
    </source>
</evidence>
<accession>A0ABW7NIX2</accession>
<dbReference type="NCBIfam" id="TIGR02152">
    <property type="entry name" value="D_ribokin_bact"/>
    <property type="match status" value="1"/>
</dbReference>
<dbReference type="InterPro" id="IPR011611">
    <property type="entry name" value="PfkB_dom"/>
</dbReference>
<evidence type="ECO:0000256" key="4">
    <source>
        <dbReference type="ARBA" id="ARBA00022777"/>
    </source>
</evidence>
<keyword evidence="4 9" id="KW-0418">Kinase</keyword>
<evidence type="ECO:0000256" key="6">
    <source>
        <dbReference type="ARBA" id="ARBA00022842"/>
    </source>
</evidence>
<dbReference type="PANTHER" id="PTHR10584:SF166">
    <property type="entry name" value="RIBOKINASE"/>
    <property type="match status" value="1"/>
</dbReference>
<evidence type="ECO:0000256" key="2">
    <source>
        <dbReference type="ARBA" id="ARBA00022723"/>
    </source>
</evidence>
<feature type="binding site" evidence="9">
    <location>
        <position position="250"/>
    </location>
    <ligand>
        <name>K(+)</name>
        <dbReference type="ChEBI" id="CHEBI:29103"/>
    </ligand>
</feature>
<dbReference type="InterPro" id="IPR002139">
    <property type="entry name" value="Ribo/fructo_kinase"/>
</dbReference>
<keyword evidence="8 9" id="KW-0119">Carbohydrate metabolism</keyword>
<feature type="domain" description="Carbohydrate kinase PfkB" evidence="11">
    <location>
        <begin position="4"/>
        <end position="295"/>
    </location>
</feature>
<dbReference type="PRINTS" id="PR00990">
    <property type="entry name" value="RIBOKINASE"/>
</dbReference>
<feature type="binding site" evidence="9">
    <location>
        <position position="142"/>
    </location>
    <ligand>
        <name>substrate</name>
    </ligand>
</feature>
<comment type="subcellular location">
    <subcellularLocation>
        <location evidence="9">Cytoplasm</location>
    </subcellularLocation>
</comment>
<dbReference type="CDD" id="cd01174">
    <property type="entry name" value="ribokinase"/>
    <property type="match status" value="1"/>
</dbReference>
<feature type="binding site" evidence="9">
    <location>
        <begin position="253"/>
        <end position="254"/>
    </location>
    <ligand>
        <name>ATP</name>
        <dbReference type="ChEBI" id="CHEBI:30616"/>
    </ligand>
</feature>
<evidence type="ECO:0000256" key="1">
    <source>
        <dbReference type="ARBA" id="ARBA00022679"/>
    </source>
</evidence>
<feature type="binding site" evidence="9">
    <location>
        <position position="287"/>
    </location>
    <ligand>
        <name>K(+)</name>
        <dbReference type="ChEBI" id="CHEBI:29103"/>
    </ligand>
</feature>
<dbReference type="PANTHER" id="PTHR10584">
    <property type="entry name" value="SUGAR KINASE"/>
    <property type="match status" value="1"/>
</dbReference>
<gene>
    <name evidence="9 12" type="primary">rbsK</name>
    <name evidence="12" type="ORF">ACHKAR_20660</name>
</gene>
<keyword evidence="3 9" id="KW-0547">Nucleotide-binding</keyword>
<evidence type="ECO:0000313" key="13">
    <source>
        <dbReference type="Proteomes" id="UP001610063"/>
    </source>
</evidence>
<sequence length="309" mass="32518">MGNKKILVIGSCNTDMVIKSDRLPIPGETVIGGTFLMNAGGKGANQAVAAARQGGKVTFVSKTGNDVFGKQSIELYNAEGINTDFIFSDAKNSSGVALIMVDSHGENCIAVASGANGSLVPDDIEKAKNELDAADYVLMQLEIPMETVEYAAELAWKKGTPVILNPAPARTLSDKLLKCLFLVTPNETEAEILSGIKVFDFNSAKQAADIISNKGVPNVVITMGAMGAFIKENDEYSLVEATKVDAIDTTAAGDCFSGTLVVGLSEGKTIQEAVRTASKASSITVTRMGAQSSIPYRNELQLIENGLSK</sequence>
<evidence type="ECO:0000259" key="11">
    <source>
        <dbReference type="Pfam" id="PF00294"/>
    </source>
</evidence>
<feature type="binding site" evidence="9">
    <location>
        <position position="293"/>
    </location>
    <ligand>
        <name>K(+)</name>
        <dbReference type="ChEBI" id="CHEBI:29103"/>
    </ligand>
</feature>
<organism evidence="12 13">
    <name type="scientific">Marinoscillum luteum</name>
    <dbReference type="NCBI Taxonomy" id="861051"/>
    <lineage>
        <taxon>Bacteria</taxon>
        <taxon>Pseudomonadati</taxon>
        <taxon>Bacteroidota</taxon>
        <taxon>Cytophagia</taxon>
        <taxon>Cytophagales</taxon>
        <taxon>Reichenbachiellaceae</taxon>
        <taxon>Marinoscillum</taxon>
    </lineage>
</organism>
<name>A0ABW7NIX2_9BACT</name>
<keyword evidence="9" id="KW-0963">Cytoplasm</keyword>
<keyword evidence="2 9" id="KW-0479">Metal-binding</keyword>
<protein>
    <recommendedName>
        <fullName evidence="9 10">Ribokinase</fullName>
        <shortName evidence="9">RK</shortName>
        <ecNumber evidence="9 10">2.7.1.15</ecNumber>
    </recommendedName>
</protein>
<keyword evidence="7 9" id="KW-0630">Potassium</keyword>
<evidence type="ECO:0000313" key="12">
    <source>
        <dbReference type="EMBL" id="MFH6985879.1"/>
    </source>
</evidence>
<comment type="cofactor">
    <cofactor evidence="9">
        <name>Mg(2+)</name>
        <dbReference type="ChEBI" id="CHEBI:18420"/>
    </cofactor>
    <text evidence="9">Requires a divalent cation, most likely magnesium in vivo, as an electrophilic catalyst to aid phosphoryl group transfer. It is the chelate of the metal and the nucleotide that is the actual substrate.</text>
</comment>
<feature type="binding site" evidence="9">
    <location>
        <position position="284"/>
    </location>
    <ligand>
        <name>K(+)</name>
        <dbReference type="ChEBI" id="CHEBI:29103"/>
    </ligand>
</feature>
<feature type="binding site" evidence="9">
    <location>
        <position position="248"/>
    </location>
    <ligand>
        <name>K(+)</name>
        <dbReference type="ChEBI" id="CHEBI:29103"/>
    </ligand>
</feature>
<dbReference type="SUPFAM" id="SSF53613">
    <property type="entry name" value="Ribokinase-like"/>
    <property type="match status" value="1"/>
</dbReference>